<feature type="transmembrane region" description="Helical" evidence="5">
    <location>
        <begin position="85"/>
        <end position="104"/>
    </location>
</feature>
<keyword evidence="8" id="KW-1185">Reference proteome</keyword>
<keyword evidence="4 5" id="KW-0472">Membrane</keyword>
<proteinExistence type="predicted"/>
<dbReference type="GO" id="GO:0016020">
    <property type="term" value="C:membrane"/>
    <property type="evidence" value="ECO:0007669"/>
    <property type="project" value="UniProtKB-SubCell"/>
</dbReference>
<feature type="transmembrane region" description="Helical" evidence="5">
    <location>
        <begin position="56"/>
        <end position="73"/>
    </location>
</feature>
<protein>
    <submittedName>
        <fullName evidence="7">DUF4149 domain-containing protein</fullName>
    </submittedName>
</protein>
<feature type="domain" description="TMEM205-like" evidence="6">
    <location>
        <begin position="20"/>
        <end position="110"/>
    </location>
</feature>
<dbReference type="Pfam" id="PF13664">
    <property type="entry name" value="DUF4149"/>
    <property type="match status" value="1"/>
</dbReference>
<sequence>MPSVLSAFASALSARLPLMAAALWWSSGICLGFVAVPLVFQHAGSVALAARITPHLFAAQTWLALGCGAVLLLTRPREPQRQDTALISLTALGMLLALLVQHVAAPRIAARINLPLWHTAGTLLYAGQWLCATVVLWRLARR</sequence>
<evidence type="ECO:0000259" key="6">
    <source>
        <dbReference type="Pfam" id="PF13664"/>
    </source>
</evidence>
<evidence type="ECO:0000313" key="8">
    <source>
        <dbReference type="Proteomes" id="UP001237156"/>
    </source>
</evidence>
<accession>A0AAW6RHG2</accession>
<evidence type="ECO:0000256" key="1">
    <source>
        <dbReference type="ARBA" id="ARBA00004370"/>
    </source>
</evidence>
<evidence type="ECO:0000256" key="4">
    <source>
        <dbReference type="ARBA" id="ARBA00023136"/>
    </source>
</evidence>
<comment type="caution">
    <text evidence="7">The sequence shown here is derived from an EMBL/GenBank/DDBJ whole genome shotgun (WGS) entry which is preliminary data.</text>
</comment>
<comment type="subcellular location">
    <subcellularLocation>
        <location evidence="1">Membrane</location>
    </subcellularLocation>
</comment>
<dbReference type="EMBL" id="JARVII010000001">
    <property type="protein sequence ID" value="MDG9698244.1"/>
    <property type="molecule type" value="Genomic_DNA"/>
</dbReference>
<keyword evidence="3 5" id="KW-1133">Transmembrane helix</keyword>
<keyword evidence="2 5" id="KW-0812">Transmembrane</keyword>
<dbReference type="AlphaFoldDB" id="A0AAW6RHG2"/>
<evidence type="ECO:0000256" key="3">
    <source>
        <dbReference type="ARBA" id="ARBA00022989"/>
    </source>
</evidence>
<reference evidence="7 8" key="1">
    <citation type="submission" date="2023-04" db="EMBL/GenBank/DDBJ databases">
        <title>Ottowia paracancer sp. nov., isolated from human stomach.</title>
        <authorList>
            <person name="Song Y."/>
        </authorList>
    </citation>
    <scope>NUCLEOTIDE SEQUENCE [LARGE SCALE GENOMIC DNA]</scope>
    <source>
        <strain evidence="7 8">10c7w1</strain>
    </source>
</reference>
<name>A0AAW6RHG2_9BURK</name>
<dbReference type="RefSeq" id="WP_102282884.1">
    <property type="nucleotide sequence ID" value="NZ_JARVII010000001.1"/>
</dbReference>
<evidence type="ECO:0000256" key="5">
    <source>
        <dbReference type="SAM" id="Phobius"/>
    </source>
</evidence>
<evidence type="ECO:0000313" key="7">
    <source>
        <dbReference type="EMBL" id="MDG9698244.1"/>
    </source>
</evidence>
<dbReference type="InterPro" id="IPR025423">
    <property type="entry name" value="TMEM205-like"/>
</dbReference>
<evidence type="ECO:0000256" key="2">
    <source>
        <dbReference type="ARBA" id="ARBA00022692"/>
    </source>
</evidence>
<feature type="transmembrane region" description="Helical" evidence="5">
    <location>
        <begin position="116"/>
        <end position="137"/>
    </location>
</feature>
<gene>
    <name evidence="7" type="ORF">QB898_00660</name>
</gene>
<dbReference type="Proteomes" id="UP001237156">
    <property type="component" value="Unassembled WGS sequence"/>
</dbReference>
<organism evidence="7 8">
    <name type="scientific">Ottowia cancrivicina</name>
    <dbReference type="NCBI Taxonomy" id="3040346"/>
    <lineage>
        <taxon>Bacteria</taxon>
        <taxon>Pseudomonadati</taxon>
        <taxon>Pseudomonadota</taxon>
        <taxon>Betaproteobacteria</taxon>
        <taxon>Burkholderiales</taxon>
        <taxon>Comamonadaceae</taxon>
        <taxon>Ottowia</taxon>
    </lineage>
</organism>